<comment type="subcellular location">
    <subcellularLocation>
        <location evidence="1 6">Secreted</location>
    </subcellularLocation>
</comment>
<gene>
    <name evidence="7" type="ORF">RHSIM_Rhsim02G0048600</name>
</gene>
<dbReference type="Pfam" id="PF05938">
    <property type="entry name" value="Self-incomp_S1"/>
    <property type="match status" value="2"/>
</dbReference>
<dbReference type="Proteomes" id="UP000626092">
    <property type="component" value="Unassembled WGS sequence"/>
</dbReference>
<reference evidence="7" key="1">
    <citation type="submission" date="2019-11" db="EMBL/GenBank/DDBJ databases">
        <authorList>
            <person name="Liu Y."/>
            <person name="Hou J."/>
            <person name="Li T.-Q."/>
            <person name="Guan C.-H."/>
            <person name="Wu X."/>
            <person name="Wu H.-Z."/>
            <person name="Ling F."/>
            <person name="Zhang R."/>
            <person name="Shi X.-G."/>
            <person name="Ren J.-P."/>
            <person name="Chen E.-F."/>
            <person name="Sun J.-M."/>
        </authorList>
    </citation>
    <scope>NUCLEOTIDE SEQUENCE</scope>
    <source>
        <strain evidence="7">Adult_tree_wgs_1</strain>
        <tissue evidence="7">Leaves</tissue>
    </source>
</reference>
<protein>
    <recommendedName>
        <fullName evidence="6">S-protein homolog</fullName>
    </recommendedName>
</protein>
<evidence type="ECO:0000256" key="5">
    <source>
        <dbReference type="ARBA" id="ARBA00022729"/>
    </source>
</evidence>
<keyword evidence="4 6" id="KW-0964">Secreted</keyword>
<evidence type="ECO:0000313" key="7">
    <source>
        <dbReference type="EMBL" id="KAF7150842.1"/>
    </source>
</evidence>
<proteinExistence type="inferred from homology"/>
<dbReference type="OrthoDB" id="1727555at2759"/>
<accession>A0A834HCW9</accession>
<comment type="caution">
    <text evidence="7">The sequence shown here is derived from an EMBL/GenBank/DDBJ whole genome shotgun (WGS) entry which is preliminary data.</text>
</comment>
<dbReference type="GO" id="GO:0005576">
    <property type="term" value="C:extracellular region"/>
    <property type="evidence" value="ECO:0007669"/>
    <property type="project" value="UniProtKB-SubCell"/>
</dbReference>
<organism evidence="7 8">
    <name type="scientific">Rhododendron simsii</name>
    <name type="common">Sims's rhododendron</name>
    <dbReference type="NCBI Taxonomy" id="118357"/>
    <lineage>
        <taxon>Eukaryota</taxon>
        <taxon>Viridiplantae</taxon>
        <taxon>Streptophyta</taxon>
        <taxon>Embryophyta</taxon>
        <taxon>Tracheophyta</taxon>
        <taxon>Spermatophyta</taxon>
        <taxon>Magnoliopsida</taxon>
        <taxon>eudicotyledons</taxon>
        <taxon>Gunneridae</taxon>
        <taxon>Pentapetalae</taxon>
        <taxon>asterids</taxon>
        <taxon>Ericales</taxon>
        <taxon>Ericaceae</taxon>
        <taxon>Ericoideae</taxon>
        <taxon>Rhodoreae</taxon>
        <taxon>Rhododendron</taxon>
    </lineage>
</organism>
<keyword evidence="5 6" id="KW-0732">Signal</keyword>
<name>A0A834HCW9_RHOSS</name>
<evidence type="ECO:0000256" key="2">
    <source>
        <dbReference type="ARBA" id="ARBA00005581"/>
    </source>
</evidence>
<evidence type="ECO:0000256" key="4">
    <source>
        <dbReference type="ARBA" id="ARBA00022525"/>
    </source>
</evidence>
<evidence type="ECO:0000256" key="3">
    <source>
        <dbReference type="ARBA" id="ARBA00022471"/>
    </source>
</evidence>
<keyword evidence="8" id="KW-1185">Reference proteome</keyword>
<feature type="chain" id="PRO_5033092826" description="S-protein homolog" evidence="6">
    <location>
        <begin position="29"/>
        <end position="242"/>
    </location>
</feature>
<dbReference type="InterPro" id="IPR010264">
    <property type="entry name" value="Self-incomp_S1"/>
</dbReference>
<dbReference type="PANTHER" id="PTHR31232">
    <property type="match status" value="1"/>
</dbReference>
<evidence type="ECO:0000313" key="8">
    <source>
        <dbReference type="Proteomes" id="UP000626092"/>
    </source>
</evidence>
<dbReference type="PANTHER" id="PTHR31232:SF155">
    <property type="entry name" value="PLANT SELF-INCOMPATIBILITY PROTEIN S1 FAMILY"/>
    <property type="match status" value="1"/>
</dbReference>
<sequence>MARFLPFAIVAFHLLVCLQTLCKQQASAALVPPRVVIIVCGVPNAQLLKIRCRSRDNDLGEHALVYGQEYYWEVNIPSNSADYPRYFCSFDSGSKRGILVVYDAMVDPLCKNNDKHECYWFQQAASVGLVPPRVVIIVCAVPNAQLLRIRCLPKDNDLGEHALVYGQEYYWEVNIPNNSTDYPRYFCCFTSGSKKQFLVVYDAKVDPLCKNNGIHECYWFVSEEGFFFSNVGNDYRKIAGWA</sequence>
<evidence type="ECO:0000256" key="6">
    <source>
        <dbReference type="RuleBase" id="RU367044"/>
    </source>
</evidence>
<dbReference type="GO" id="GO:0060320">
    <property type="term" value="P:rejection of self pollen"/>
    <property type="evidence" value="ECO:0007669"/>
    <property type="project" value="UniProtKB-KW"/>
</dbReference>
<dbReference type="AlphaFoldDB" id="A0A834HCW9"/>
<dbReference type="EMBL" id="WJXA01000002">
    <property type="protein sequence ID" value="KAF7150842.1"/>
    <property type="molecule type" value="Genomic_DNA"/>
</dbReference>
<keyword evidence="3 6" id="KW-0713">Self-incompatibility</keyword>
<evidence type="ECO:0000256" key="1">
    <source>
        <dbReference type="ARBA" id="ARBA00004613"/>
    </source>
</evidence>
<feature type="signal peptide" evidence="6">
    <location>
        <begin position="1"/>
        <end position="28"/>
    </location>
</feature>
<comment type="similarity">
    <text evidence="2 6">Belongs to the plant self-incompatibility (S1) protein family.</text>
</comment>